<keyword evidence="2 5" id="KW-0689">Ribosomal protein</keyword>
<dbReference type="NCBIfam" id="NF003698">
    <property type="entry name" value="PRK05309.1"/>
    <property type="match status" value="1"/>
</dbReference>
<dbReference type="GO" id="GO:0003735">
    <property type="term" value="F:structural constituent of ribosome"/>
    <property type="evidence" value="ECO:0007669"/>
    <property type="project" value="InterPro"/>
</dbReference>
<evidence type="ECO:0000256" key="2">
    <source>
        <dbReference type="ARBA" id="ARBA00022980"/>
    </source>
</evidence>
<keyword evidence="5" id="KW-0699">rRNA-binding</keyword>
<dbReference type="InterPro" id="IPR036967">
    <property type="entry name" value="Ribosomal_uS11_sf"/>
</dbReference>
<sequence>MVKKSSVKKSGQGVGKIGVGVVYVNFSYNNTMLTATDKKGNVVAWISAGSLGFSGPKKATPFAASKMVAAVSEKLKKIGFFEIEVVMKGVGSARDSVLKSLAGQGFSILSIKDVTPIPHNGPRPPKKRKI</sequence>
<dbReference type="AlphaFoldDB" id="A0A2M7Q806"/>
<dbReference type="GO" id="GO:0006412">
    <property type="term" value="P:translation"/>
    <property type="evidence" value="ECO:0007669"/>
    <property type="project" value="UniProtKB-UniRule"/>
</dbReference>
<accession>A0A2M7Q806</accession>
<comment type="caution">
    <text evidence="7">The sequence shown here is derived from an EMBL/GenBank/DDBJ whole genome shotgun (WGS) entry which is preliminary data.</text>
</comment>
<dbReference type="HAMAP" id="MF_01310">
    <property type="entry name" value="Ribosomal_uS11"/>
    <property type="match status" value="1"/>
</dbReference>
<protein>
    <recommendedName>
        <fullName evidence="4 5">Small ribosomal subunit protein uS11</fullName>
    </recommendedName>
</protein>
<proteinExistence type="inferred from homology"/>
<dbReference type="PROSITE" id="PS00054">
    <property type="entry name" value="RIBOSOMAL_S11"/>
    <property type="match status" value="1"/>
</dbReference>
<dbReference type="InterPro" id="IPR001971">
    <property type="entry name" value="Ribosomal_uS11"/>
</dbReference>
<evidence type="ECO:0000313" key="7">
    <source>
        <dbReference type="EMBL" id="PIY59513.1"/>
    </source>
</evidence>
<name>A0A2M7Q806_9BACT</name>
<evidence type="ECO:0000256" key="6">
    <source>
        <dbReference type="RuleBase" id="RU003629"/>
    </source>
</evidence>
<dbReference type="SUPFAM" id="SSF53137">
    <property type="entry name" value="Translational machinery components"/>
    <property type="match status" value="1"/>
</dbReference>
<dbReference type="EMBL" id="PFKZ01000056">
    <property type="protein sequence ID" value="PIY59513.1"/>
    <property type="molecule type" value="Genomic_DNA"/>
</dbReference>
<comment type="subunit">
    <text evidence="5">Part of the 30S ribosomal subunit. Interacts with proteins S7 and S18. Binds to IF-3.</text>
</comment>
<dbReference type="PANTHER" id="PTHR11759">
    <property type="entry name" value="40S RIBOSOMAL PROTEIN S14/30S RIBOSOMAL PROTEIN S11"/>
    <property type="match status" value="1"/>
</dbReference>
<dbReference type="Proteomes" id="UP000230363">
    <property type="component" value="Unassembled WGS sequence"/>
</dbReference>
<dbReference type="GO" id="GO:0019843">
    <property type="term" value="F:rRNA binding"/>
    <property type="evidence" value="ECO:0007669"/>
    <property type="project" value="UniProtKB-UniRule"/>
</dbReference>
<evidence type="ECO:0000256" key="4">
    <source>
        <dbReference type="ARBA" id="ARBA00035160"/>
    </source>
</evidence>
<evidence type="ECO:0000313" key="8">
    <source>
        <dbReference type="Proteomes" id="UP000230363"/>
    </source>
</evidence>
<keyword evidence="3 5" id="KW-0687">Ribonucleoprotein</keyword>
<evidence type="ECO:0000256" key="3">
    <source>
        <dbReference type="ARBA" id="ARBA00023274"/>
    </source>
</evidence>
<keyword evidence="5" id="KW-0694">RNA-binding</keyword>
<dbReference type="GO" id="GO:1990904">
    <property type="term" value="C:ribonucleoprotein complex"/>
    <property type="evidence" value="ECO:0007669"/>
    <property type="project" value="UniProtKB-KW"/>
</dbReference>
<dbReference type="Gene3D" id="3.30.420.80">
    <property type="entry name" value="Ribosomal protein S11"/>
    <property type="match status" value="1"/>
</dbReference>
<organism evidence="7 8">
    <name type="scientific">Candidatus Wolfebacteria bacterium CG_4_10_14_0_8_um_filter_37_11</name>
    <dbReference type="NCBI Taxonomy" id="1975062"/>
    <lineage>
        <taxon>Bacteria</taxon>
        <taxon>Candidatus Wolfeibacteriota</taxon>
    </lineage>
</organism>
<reference evidence="8" key="1">
    <citation type="submission" date="2017-09" db="EMBL/GenBank/DDBJ databases">
        <title>Depth-based differentiation of microbial function through sediment-hosted aquifers and enrichment of novel symbionts in the deep terrestrial subsurface.</title>
        <authorList>
            <person name="Probst A.J."/>
            <person name="Ladd B."/>
            <person name="Jarett J.K."/>
            <person name="Geller-Mcgrath D.E."/>
            <person name="Sieber C.M.K."/>
            <person name="Emerson J.B."/>
            <person name="Anantharaman K."/>
            <person name="Thomas B.C."/>
            <person name="Malmstrom R."/>
            <person name="Stieglmeier M."/>
            <person name="Klingl A."/>
            <person name="Woyke T."/>
            <person name="Ryan C.M."/>
            <person name="Banfield J.F."/>
        </authorList>
    </citation>
    <scope>NUCLEOTIDE SEQUENCE [LARGE SCALE GENOMIC DNA]</scope>
</reference>
<evidence type="ECO:0000256" key="5">
    <source>
        <dbReference type="HAMAP-Rule" id="MF_01310"/>
    </source>
</evidence>
<comment type="similarity">
    <text evidence="1 5 6">Belongs to the universal ribosomal protein uS11 family.</text>
</comment>
<dbReference type="Pfam" id="PF00411">
    <property type="entry name" value="Ribosomal_S11"/>
    <property type="match status" value="1"/>
</dbReference>
<dbReference type="GO" id="GO:0005840">
    <property type="term" value="C:ribosome"/>
    <property type="evidence" value="ECO:0007669"/>
    <property type="project" value="UniProtKB-KW"/>
</dbReference>
<gene>
    <name evidence="5" type="primary">rpsK</name>
    <name evidence="7" type="ORF">COY96_01445</name>
</gene>
<evidence type="ECO:0000256" key="1">
    <source>
        <dbReference type="ARBA" id="ARBA00006194"/>
    </source>
</evidence>
<comment type="function">
    <text evidence="5">Located on the platform of the 30S subunit, it bridges several disparate RNA helices of the 16S rRNA. Forms part of the Shine-Dalgarno cleft in the 70S ribosome.</text>
</comment>
<dbReference type="PIRSF" id="PIRSF002131">
    <property type="entry name" value="Ribosomal_S11"/>
    <property type="match status" value="1"/>
</dbReference>
<dbReference type="InterPro" id="IPR018102">
    <property type="entry name" value="Ribosomal_uS11_CS"/>
</dbReference>